<keyword evidence="1" id="KW-0812">Transmembrane</keyword>
<dbReference type="EMBL" id="AZEG01000019">
    <property type="protein sequence ID" value="KRL36874.1"/>
    <property type="molecule type" value="Genomic_DNA"/>
</dbReference>
<keyword evidence="1" id="KW-1133">Transmembrane helix</keyword>
<dbReference type="GO" id="GO:0006465">
    <property type="term" value="P:signal peptide processing"/>
    <property type="evidence" value="ECO:0007669"/>
    <property type="project" value="TreeGrafter"/>
</dbReference>
<protein>
    <recommendedName>
        <fullName evidence="2">Prepilin peptidase A24 N-terminal domain-containing protein</fullName>
    </recommendedName>
</protein>
<organism evidence="3 4">
    <name type="scientific">Liquorilactobacillus uvarum DSM 19971</name>
    <dbReference type="NCBI Taxonomy" id="1423812"/>
    <lineage>
        <taxon>Bacteria</taxon>
        <taxon>Bacillati</taxon>
        <taxon>Bacillota</taxon>
        <taxon>Bacilli</taxon>
        <taxon>Lactobacillales</taxon>
        <taxon>Lactobacillaceae</taxon>
        <taxon>Liquorilactobacillus</taxon>
    </lineage>
</organism>
<feature type="domain" description="Prepilin peptidase A24 N-terminal" evidence="2">
    <location>
        <begin position="11"/>
        <end position="90"/>
    </location>
</feature>
<dbReference type="InterPro" id="IPR036280">
    <property type="entry name" value="Multihaem_cyt_sf"/>
</dbReference>
<dbReference type="Pfam" id="PF06750">
    <property type="entry name" value="A24_N_bact"/>
    <property type="match status" value="1"/>
</dbReference>
<evidence type="ECO:0000313" key="3">
    <source>
        <dbReference type="EMBL" id="KRL36874.1"/>
    </source>
</evidence>
<evidence type="ECO:0000259" key="2">
    <source>
        <dbReference type="Pfam" id="PF06750"/>
    </source>
</evidence>
<name>A0A0R1Q3T8_9LACO</name>
<feature type="transmembrane region" description="Helical" evidence="1">
    <location>
        <begin position="147"/>
        <end position="166"/>
    </location>
</feature>
<keyword evidence="4" id="KW-1185">Reference proteome</keyword>
<dbReference type="InterPro" id="IPR010627">
    <property type="entry name" value="Prepilin_pept_A24_N"/>
</dbReference>
<evidence type="ECO:0000256" key="1">
    <source>
        <dbReference type="SAM" id="Phobius"/>
    </source>
</evidence>
<dbReference type="InterPro" id="IPR050882">
    <property type="entry name" value="Prepilin_peptidase/N-MTase"/>
</dbReference>
<accession>A0A0R1Q3T8</accession>
<sequence length="232" mass="26586">MLLIYCLIFISGTVFSSFAVCHGWRFANSYSFSSRSFCEKCHVTLKNIHLIPILGFLIQGGRCFFCHSKISAVSFAIEFLGGCYFLCLFVLTADTANFIFISLLSLWSLILALQDFYSLTVSNFLLWFGGSLFLLEPSSEFRNFWGDLNLIFFFIITLSIFTYFNFLGLGDVIYLGFLFLILGFYTTLYIIMIGSSCAVIYQLVTNRRKIAFIPFLSFGLFLLLLWQKTFTC</sequence>
<dbReference type="SUPFAM" id="SSF48695">
    <property type="entry name" value="Multiheme cytochromes"/>
    <property type="match status" value="1"/>
</dbReference>
<feature type="transmembrane region" description="Helical" evidence="1">
    <location>
        <begin position="77"/>
        <end position="110"/>
    </location>
</feature>
<feature type="transmembrane region" description="Helical" evidence="1">
    <location>
        <begin position="116"/>
        <end position="135"/>
    </location>
</feature>
<dbReference type="AlphaFoldDB" id="A0A0R1Q3T8"/>
<dbReference type="Proteomes" id="UP000051155">
    <property type="component" value="Unassembled WGS sequence"/>
</dbReference>
<dbReference type="STRING" id="1423812.FD20_GL000788"/>
<dbReference type="OrthoDB" id="9789291at2"/>
<dbReference type="GO" id="GO:0005886">
    <property type="term" value="C:plasma membrane"/>
    <property type="evidence" value="ECO:0007669"/>
    <property type="project" value="TreeGrafter"/>
</dbReference>
<dbReference type="PANTHER" id="PTHR30487">
    <property type="entry name" value="TYPE 4 PREPILIN-LIKE PROTEINS LEADER PEPTIDE-PROCESSING ENZYME"/>
    <property type="match status" value="1"/>
</dbReference>
<dbReference type="PANTHER" id="PTHR30487:SF0">
    <property type="entry name" value="PREPILIN LEADER PEPTIDASE_N-METHYLTRANSFERASE-RELATED"/>
    <property type="match status" value="1"/>
</dbReference>
<reference evidence="3 4" key="1">
    <citation type="journal article" date="2015" name="Genome Announc.">
        <title>Expanding the biotechnology potential of lactobacilli through comparative genomics of 213 strains and associated genera.</title>
        <authorList>
            <person name="Sun Z."/>
            <person name="Harris H.M."/>
            <person name="McCann A."/>
            <person name="Guo C."/>
            <person name="Argimon S."/>
            <person name="Zhang W."/>
            <person name="Yang X."/>
            <person name="Jeffery I.B."/>
            <person name="Cooney J.C."/>
            <person name="Kagawa T.F."/>
            <person name="Liu W."/>
            <person name="Song Y."/>
            <person name="Salvetti E."/>
            <person name="Wrobel A."/>
            <person name="Rasinkangas P."/>
            <person name="Parkhill J."/>
            <person name="Rea M.C."/>
            <person name="O'Sullivan O."/>
            <person name="Ritari J."/>
            <person name="Douillard F.P."/>
            <person name="Paul Ross R."/>
            <person name="Yang R."/>
            <person name="Briner A.E."/>
            <person name="Felis G.E."/>
            <person name="de Vos W.M."/>
            <person name="Barrangou R."/>
            <person name="Klaenhammer T.R."/>
            <person name="Caufield P.W."/>
            <person name="Cui Y."/>
            <person name="Zhang H."/>
            <person name="O'Toole P.W."/>
        </authorList>
    </citation>
    <scope>NUCLEOTIDE SEQUENCE [LARGE SCALE GENOMIC DNA]</scope>
    <source>
        <strain evidence="3 4">DSM 19971</strain>
    </source>
</reference>
<dbReference type="PATRIC" id="fig|1423812.3.peg.851"/>
<feature type="transmembrane region" description="Helical" evidence="1">
    <location>
        <begin position="47"/>
        <end position="65"/>
    </location>
</feature>
<feature type="transmembrane region" description="Helical" evidence="1">
    <location>
        <begin position="172"/>
        <end position="203"/>
    </location>
</feature>
<comment type="caution">
    <text evidence="3">The sequence shown here is derived from an EMBL/GenBank/DDBJ whole genome shotgun (WGS) entry which is preliminary data.</text>
</comment>
<dbReference type="GO" id="GO:0004190">
    <property type="term" value="F:aspartic-type endopeptidase activity"/>
    <property type="evidence" value="ECO:0007669"/>
    <property type="project" value="TreeGrafter"/>
</dbReference>
<feature type="transmembrane region" description="Helical" evidence="1">
    <location>
        <begin position="210"/>
        <end position="227"/>
    </location>
</feature>
<keyword evidence="1" id="KW-0472">Membrane</keyword>
<proteinExistence type="predicted"/>
<evidence type="ECO:0000313" key="4">
    <source>
        <dbReference type="Proteomes" id="UP000051155"/>
    </source>
</evidence>
<gene>
    <name evidence="3" type="ORF">FD20_GL000788</name>
</gene>